<dbReference type="RefSeq" id="WP_106058154.1">
    <property type="nucleotide sequence ID" value="NZ_PVXQ01000001.1"/>
</dbReference>
<sequence>MKKYHCYSANFDEKTEELFKDAKFLGQGNNGVVYSLPENKVIKIFVEESVCRDEAIILAESKGSKYFPRLYKRGRFYIVREIVQGIELDKYIKKHGLNKELTANIYMLTKEFKRLRFSKIDTRCKDIMVRENNKVMIIDPKKAFKRNVNFPRHLMKGLLKLKVLDEFFSYMMEIDKKKGKEWKSKFQKYWSKEKLKAKHIKLTENDY</sequence>
<dbReference type="InterPro" id="IPR011009">
    <property type="entry name" value="Kinase-like_dom_sf"/>
</dbReference>
<dbReference type="AlphaFoldDB" id="A0A2T0BL14"/>
<keyword evidence="2" id="KW-1185">Reference proteome</keyword>
<dbReference type="Proteomes" id="UP000239471">
    <property type="component" value="Unassembled WGS sequence"/>
</dbReference>
<evidence type="ECO:0000313" key="1">
    <source>
        <dbReference type="EMBL" id="PRR84576.1"/>
    </source>
</evidence>
<evidence type="ECO:0000313" key="2">
    <source>
        <dbReference type="Proteomes" id="UP000239471"/>
    </source>
</evidence>
<protein>
    <recommendedName>
        <fullName evidence="3">Protein kinase</fullName>
    </recommendedName>
</protein>
<organism evidence="1 2">
    <name type="scientific">Clostridium vincentii</name>
    <dbReference type="NCBI Taxonomy" id="52704"/>
    <lineage>
        <taxon>Bacteria</taxon>
        <taxon>Bacillati</taxon>
        <taxon>Bacillota</taxon>
        <taxon>Clostridia</taxon>
        <taxon>Eubacteriales</taxon>
        <taxon>Clostridiaceae</taxon>
        <taxon>Clostridium</taxon>
    </lineage>
</organism>
<proteinExistence type="predicted"/>
<dbReference type="OrthoDB" id="1916806at2"/>
<dbReference type="SUPFAM" id="SSF56112">
    <property type="entry name" value="Protein kinase-like (PK-like)"/>
    <property type="match status" value="1"/>
</dbReference>
<accession>A0A2T0BL14</accession>
<reference evidence="1 2" key="1">
    <citation type="submission" date="2018-03" db="EMBL/GenBank/DDBJ databases">
        <title>Genome sequence of Clostridium vincentii DSM 10228.</title>
        <authorList>
            <person name="Poehlein A."/>
            <person name="Daniel R."/>
        </authorList>
    </citation>
    <scope>NUCLEOTIDE SEQUENCE [LARGE SCALE GENOMIC DNA]</scope>
    <source>
        <strain evidence="1 2">DSM 10228</strain>
    </source>
</reference>
<name>A0A2T0BL14_9CLOT</name>
<dbReference type="EMBL" id="PVXQ01000001">
    <property type="protein sequence ID" value="PRR84576.1"/>
    <property type="molecule type" value="Genomic_DNA"/>
</dbReference>
<evidence type="ECO:0008006" key="3">
    <source>
        <dbReference type="Google" id="ProtNLM"/>
    </source>
</evidence>
<comment type="caution">
    <text evidence="1">The sequence shown here is derived from an EMBL/GenBank/DDBJ whole genome shotgun (WGS) entry which is preliminary data.</text>
</comment>
<gene>
    <name evidence="1" type="ORF">CLVI_00990</name>
</gene>